<proteinExistence type="predicted"/>
<protein>
    <submittedName>
        <fullName evidence="2">Uncharacterized protein</fullName>
    </submittedName>
</protein>
<evidence type="ECO:0000313" key="3">
    <source>
        <dbReference type="Proteomes" id="UP000518266"/>
    </source>
</evidence>
<evidence type="ECO:0000313" key="2">
    <source>
        <dbReference type="EMBL" id="KAF3857923.1"/>
    </source>
</evidence>
<keyword evidence="3" id="KW-1185">Reference proteome</keyword>
<dbReference type="Proteomes" id="UP000518266">
    <property type="component" value="Unassembled WGS sequence"/>
</dbReference>
<feature type="compositionally biased region" description="Polar residues" evidence="1">
    <location>
        <begin position="11"/>
        <end position="23"/>
    </location>
</feature>
<organism evidence="2 3">
    <name type="scientific">Dissostichus mawsoni</name>
    <name type="common">Antarctic cod</name>
    <dbReference type="NCBI Taxonomy" id="36200"/>
    <lineage>
        <taxon>Eukaryota</taxon>
        <taxon>Metazoa</taxon>
        <taxon>Chordata</taxon>
        <taxon>Craniata</taxon>
        <taxon>Vertebrata</taxon>
        <taxon>Euteleostomi</taxon>
        <taxon>Actinopterygii</taxon>
        <taxon>Neopterygii</taxon>
        <taxon>Teleostei</taxon>
        <taxon>Neoteleostei</taxon>
        <taxon>Acanthomorphata</taxon>
        <taxon>Eupercaria</taxon>
        <taxon>Perciformes</taxon>
        <taxon>Notothenioidei</taxon>
        <taxon>Nototheniidae</taxon>
        <taxon>Dissostichus</taxon>
    </lineage>
</organism>
<sequence length="180" mass="19945">SEFEAPCLPKQTGTQRDSSQTDAQRTRSSDQHRLCTDWSTTAVLPLPQICGLIQEEPRSRQVVPPVSHELDLSLFCAQLLLWESVVSVYYRNQKSGVCWSLRGVITLCKAVNLGLHALTPPLQQLDVPPAAAHLQPQHRAAVLHPPVHLRHGRLGQDLQDGQQLALEAAVLHVLQLLSQK</sequence>
<name>A0A7J5Z8P2_DISMA</name>
<comment type="caution">
    <text evidence="2">The sequence shown here is derived from an EMBL/GenBank/DDBJ whole genome shotgun (WGS) entry which is preliminary data.</text>
</comment>
<feature type="region of interest" description="Disordered" evidence="1">
    <location>
        <begin position="1"/>
        <end position="32"/>
    </location>
</feature>
<dbReference type="EMBL" id="JAAKFY010000004">
    <property type="protein sequence ID" value="KAF3857923.1"/>
    <property type="molecule type" value="Genomic_DNA"/>
</dbReference>
<reference evidence="2 3" key="1">
    <citation type="submission" date="2020-03" db="EMBL/GenBank/DDBJ databases">
        <title>Dissostichus mawsoni Genome sequencing and assembly.</title>
        <authorList>
            <person name="Park H."/>
        </authorList>
    </citation>
    <scope>NUCLEOTIDE SEQUENCE [LARGE SCALE GENOMIC DNA]</scope>
    <source>
        <strain evidence="2">DM0001</strain>
        <tissue evidence="2">Muscle</tissue>
    </source>
</reference>
<dbReference type="AlphaFoldDB" id="A0A7J5Z8P2"/>
<feature type="non-terminal residue" evidence="2">
    <location>
        <position position="180"/>
    </location>
</feature>
<accession>A0A7J5Z8P2</accession>
<evidence type="ECO:0000256" key="1">
    <source>
        <dbReference type="SAM" id="MobiDB-lite"/>
    </source>
</evidence>
<gene>
    <name evidence="2" type="ORF">F7725_011124</name>
</gene>